<accession>A0A1F5GDU3</accession>
<comment type="pathway">
    <text evidence="1 6">Cell wall biogenesis; peptidoglycan biosynthesis.</text>
</comment>
<dbReference type="GO" id="GO:0008360">
    <property type="term" value="P:regulation of cell shape"/>
    <property type="evidence" value="ECO:0007669"/>
    <property type="project" value="UniProtKB-UniRule"/>
</dbReference>
<evidence type="ECO:0000313" key="10">
    <source>
        <dbReference type="Proteomes" id="UP000177124"/>
    </source>
</evidence>
<sequence>MRLLLKRGTIHIVVLGVFVLLFILLAVSVRRYVYLTYQNFGSKVGLNVNNIASDDYVEDINAQSGEYENEKRAVFLNRNVDFYDTVASSVLGQTTSGAEKWIEVDLSEQRLYMREGTKQVGTFLVSTGKWSPTPVGEWRIWTKLRYTRMKGGSKALGTFYDLPNVPYTMYYYKGYGIHGAYWHNNFGQPMSHGCVNMRPEEAGVVFNWASVGTRVQVHQ</sequence>
<feature type="active site" description="Nucleophile" evidence="6">
    <location>
        <position position="194"/>
    </location>
</feature>
<dbReference type="UniPathway" id="UPA00219"/>
<keyword evidence="7" id="KW-1133">Transmembrane helix</keyword>
<dbReference type="EMBL" id="MFBF01000056">
    <property type="protein sequence ID" value="OGD90043.1"/>
    <property type="molecule type" value="Genomic_DNA"/>
</dbReference>
<dbReference type="Gene3D" id="2.40.440.10">
    <property type="entry name" value="L,D-transpeptidase catalytic domain-like"/>
    <property type="match status" value="1"/>
</dbReference>
<evidence type="ECO:0000313" key="9">
    <source>
        <dbReference type="EMBL" id="OGD90043.1"/>
    </source>
</evidence>
<evidence type="ECO:0000256" key="4">
    <source>
        <dbReference type="ARBA" id="ARBA00022984"/>
    </source>
</evidence>
<dbReference type="InterPro" id="IPR050979">
    <property type="entry name" value="LD-transpeptidase"/>
</dbReference>
<dbReference type="PANTHER" id="PTHR30582:SF2">
    <property type="entry name" value="L,D-TRANSPEPTIDASE YCIB-RELATED"/>
    <property type="match status" value="1"/>
</dbReference>
<evidence type="ECO:0000256" key="1">
    <source>
        <dbReference type="ARBA" id="ARBA00004752"/>
    </source>
</evidence>
<dbReference type="Pfam" id="PF03734">
    <property type="entry name" value="YkuD"/>
    <property type="match status" value="1"/>
</dbReference>
<dbReference type="Proteomes" id="UP000177124">
    <property type="component" value="Unassembled WGS sequence"/>
</dbReference>
<keyword evidence="3 6" id="KW-0133">Cell shape</keyword>
<dbReference type="InterPro" id="IPR005490">
    <property type="entry name" value="LD_TPept_cat_dom"/>
</dbReference>
<keyword evidence="7" id="KW-0812">Transmembrane</keyword>
<reference evidence="9 10" key="1">
    <citation type="journal article" date="2016" name="Nat. Commun.">
        <title>Thousands of microbial genomes shed light on interconnected biogeochemical processes in an aquifer system.</title>
        <authorList>
            <person name="Anantharaman K."/>
            <person name="Brown C.T."/>
            <person name="Hug L.A."/>
            <person name="Sharon I."/>
            <person name="Castelle C.J."/>
            <person name="Probst A.J."/>
            <person name="Thomas B.C."/>
            <person name="Singh A."/>
            <person name="Wilkins M.J."/>
            <person name="Karaoz U."/>
            <person name="Brodie E.L."/>
            <person name="Williams K.H."/>
            <person name="Hubbard S.S."/>
            <person name="Banfield J.F."/>
        </authorList>
    </citation>
    <scope>NUCLEOTIDE SEQUENCE [LARGE SCALE GENOMIC DNA]</scope>
</reference>
<organism evidence="9 10">
    <name type="scientific">Candidatus Curtissbacteria bacterium RIFCSPHIGHO2_02_FULL_42_15</name>
    <dbReference type="NCBI Taxonomy" id="1797716"/>
    <lineage>
        <taxon>Bacteria</taxon>
        <taxon>Candidatus Curtissiibacteriota</taxon>
    </lineage>
</organism>
<dbReference type="CDD" id="cd16913">
    <property type="entry name" value="YkuD_like"/>
    <property type="match status" value="1"/>
</dbReference>
<dbReference type="GO" id="GO:0005576">
    <property type="term" value="C:extracellular region"/>
    <property type="evidence" value="ECO:0007669"/>
    <property type="project" value="TreeGrafter"/>
</dbReference>
<name>A0A1F5GDU3_9BACT</name>
<dbReference type="GO" id="GO:0071972">
    <property type="term" value="F:peptidoglycan L,D-transpeptidase activity"/>
    <property type="evidence" value="ECO:0007669"/>
    <property type="project" value="TreeGrafter"/>
</dbReference>
<dbReference type="GO" id="GO:0016740">
    <property type="term" value="F:transferase activity"/>
    <property type="evidence" value="ECO:0007669"/>
    <property type="project" value="UniProtKB-KW"/>
</dbReference>
<evidence type="ECO:0000256" key="3">
    <source>
        <dbReference type="ARBA" id="ARBA00022960"/>
    </source>
</evidence>
<dbReference type="GO" id="GO:0018104">
    <property type="term" value="P:peptidoglycan-protein cross-linking"/>
    <property type="evidence" value="ECO:0007669"/>
    <property type="project" value="TreeGrafter"/>
</dbReference>
<evidence type="ECO:0000256" key="6">
    <source>
        <dbReference type="PROSITE-ProRule" id="PRU01373"/>
    </source>
</evidence>
<evidence type="ECO:0000256" key="7">
    <source>
        <dbReference type="SAM" id="Phobius"/>
    </source>
</evidence>
<feature type="transmembrane region" description="Helical" evidence="7">
    <location>
        <begin position="12"/>
        <end position="33"/>
    </location>
</feature>
<proteinExistence type="predicted"/>
<dbReference type="PANTHER" id="PTHR30582">
    <property type="entry name" value="L,D-TRANSPEPTIDASE"/>
    <property type="match status" value="1"/>
</dbReference>
<evidence type="ECO:0000259" key="8">
    <source>
        <dbReference type="PROSITE" id="PS52029"/>
    </source>
</evidence>
<dbReference type="InterPro" id="IPR038063">
    <property type="entry name" value="Transpep_catalytic_dom"/>
</dbReference>
<feature type="domain" description="L,D-TPase catalytic" evidence="8">
    <location>
        <begin position="100"/>
        <end position="218"/>
    </location>
</feature>
<dbReference type="GO" id="GO:0071555">
    <property type="term" value="P:cell wall organization"/>
    <property type="evidence" value="ECO:0007669"/>
    <property type="project" value="UniProtKB-UniRule"/>
</dbReference>
<keyword evidence="5 6" id="KW-0961">Cell wall biogenesis/degradation</keyword>
<feature type="active site" description="Proton donor/acceptor" evidence="6">
    <location>
        <position position="178"/>
    </location>
</feature>
<dbReference type="AlphaFoldDB" id="A0A1F5GDU3"/>
<protein>
    <recommendedName>
        <fullName evidence="8">L,D-TPase catalytic domain-containing protein</fullName>
    </recommendedName>
</protein>
<evidence type="ECO:0000256" key="2">
    <source>
        <dbReference type="ARBA" id="ARBA00022679"/>
    </source>
</evidence>
<keyword evidence="7" id="KW-0472">Membrane</keyword>
<dbReference type="STRING" id="1797716.A3D07_02520"/>
<dbReference type="SUPFAM" id="SSF141523">
    <property type="entry name" value="L,D-transpeptidase catalytic domain-like"/>
    <property type="match status" value="1"/>
</dbReference>
<keyword evidence="4 6" id="KW-0573">Peptidoglycan synthesis</keyword>
<evidence type="ECO:0000256" key="5">
    <source>
        <dbReference type="ARBA" id="ARBA00023316"/>
    </source>
</evidence>
<comment type="caution">
    <text evidence="9">The sequence shown here is derived from an EMBL/GenBank/DDBJ whole genome shotgun (WGS) entry which is preliminary data.</text>
</comment>
<keyword evidence="2" id="KW-0808">Transferase</keyword>
<dbReference type="PROSITE" id="PS52029">
    <property type="entry name" value="LD_TPASE"/>
    <property type="match status" value="1"/>
</dbReference>
<gene>
    <name evidence="9" type="ORF">A3D07_02520</name>
</gene>